<evidence type="ECO:0000313" key="2">
    <source>
        <dbReference type="EMBL" id="RDI60954.1"/>
    </source>
</evidence>
<sequence length="82" mass="9181">MPRYFFNVHLGKDVLGDPEGRELRDADQAWEAARAMAQSLLGTEFPQPINWAACHIEVKDETGGIVLEFPILEALQVTRDAD</sequence>
<dbReference type="Pfam" id="PF21834">
    <property type="entry name" value="DUF6894"/>
    <property type="match status" value="1"/>
</dbReference>
<gene>
    <name evidence="2" type="ORF">DES45_102343</name>
</gene>
<proteinExistence type="predicted"/>
<dbReference type="OrthoDB" id="8242967at2"/>
<reference evidence="2 3" key="1">
    <citation type="submission" date="2018-07" db="EMBL/GenBank/DDBJ databases">
        <title>Genomic Encyclopedia of Type Strains, Phase IV (KMG-IV): sequencing the most valuable type-strain genomes for metagenomic binning, comparative biology and taxonomic classification.</title>
        <authorList>
            <person name="Goeker M."/>
        </authorList>
    </citation>
    <scope>NUCLEOTIDE SEQUENCE [LARGE SCALE GENOMIC DNA]</scope>
    <source>
        <strain evidence="2 3">DSM 14364</strain>
    </source>
</reference>
<dbReference type="Proteomes" id="UP000254925">
    <property type="component" value="Unassembled WGS sequence"/>
</dbReference>
<name>A0A370HVJ3_9HYPH</name>
<dbReference type="InterPro" id="IPR054189">
    <property type="entry name" value="DUF6894"/>
</dbReference>
<comment type="caution">
    <text evidence="2">The sequence shown here is derived from an EMBL/GenBank/DDBJ whole genome shotgun (WGS) entry which is preliminary data.</text>
</comment>
<accession>A0A370HVJ3</accession>
<protein>
    <recommendedName>
        <fullName evidence="1">DUF6894 domain-containing protein</fullName>
    </recommendedName>
</protein>
<dbReference type="AlphaFoldDB" id="A0A370HVJ3"/>
<feature type="domain" description="DUF6894" evidence="1">
    <location>
        <begin position="3"/>
        <end position="71"/>
    </location>
</feature>
<evidence type="ECO:0000313" key="3">
    <source>
        <dbReference type="Proteomes" id="UP000254925"/>
    </source>
</evidence>
<organism evidence="2 3">
    <name type="scientific">Microvirga subterranea</name>
    <dbReference type="NCBI Taxonomy" id="186651"/>
    <lineage>
        <taxon>Bacteria</taxon>
        <taxon>Pseudomonadati</taxon>
        <taxon>Pseudomonadota</taxon>
        <taxon>Alphaproteobacteria</taxon>
        <taxon>Hyphomicrobiales</taxon>
        <taxon>Methylobacteriaceae</taxon>
        <taxon>Microvirga</taxon>
    </lineage>
</organism>
<keyword evidence="3" id="KW-1185">Reference proteome</keyword>
<dbReference type="EMBL" id="QQBB01000002">
    <property type="protein sequence ID" value="RDI60954.1"/>
    <property type="molecule type" value="Genomic_DNA"/>
</dbReference>
<evidence type="ECO:0000259" key="1">
    <source>
        <dbReference type="Pfam" id="PF21834"/>
    </source>
</evidence>